<dbReference type="SUPFAM" id="SSF51445">
    <property type="entry name" value="(Trans)glycosidases"/>
    <property type="match status" value="1"/>
</dbReference>
<reference evidence="1 2" key="1">
    <citation type="submission" date="2020-07" db="EMBL/GenBank/DDBJ databases">
        <title>Genomic Encyclopedia of Type Strains, Phase IV (KMG-V): Genome sequencing to study the core and pangenomes of soil and plant-associated prokaryotes.</title>
        <authorList>
            <person name="Whitman W."/>
        </authorList>
    </citation>
    <scope>NUCLEOTIDE SEQUENCE [LARGE SCALE GENOMIC DNA]</scope>
    <source>
        <strain evidence="1 2">X4EP2</strain>
    </source>
</reference>
<dbReference type="RefSeq" id="WP_179490380.1">
    <property type="nucleotide sequence ID" value="NZ_JACCCW010000002.1"/>
</dbReference>
<comment type="caution">
    <text evidence="1">The sequence shown here is derived from an EMBL/GenBank/DDBJ whole genome shotgun (WGS) entry which is preliminary data.</text>
</comment>
<dbReference type="EMBL" id="JACCCW010000002">
    <property type="protein sequence ID" value="NYF79605.1"/>
    <property type="molecule type" value="Genomic_DNA"/>
</dbReference>
<dbReference type="PANTHER" id="PTHR36183:SF2">
    <property type="entry name" value="BETA-GLUCURONIDASE C-TERMINAL DOMAIN-CONTAINING PROTEIN"/>
    <property type="match status" value="1"/>
</dbReference>
<accession>A0A7Y9PH37</accession>
<dbReference type="AlphaFoldDB" id="A0A7Y9PH37"/>
<keyword evidence="2" id="KW-1185">Reference proteome</keyword>
<gene>
    <name evidence="1" type="ORF">HDF17_001925</name>
</gene>
<protein>
    <recommendedName>
        <fullName evidence="3">Beta-glucuronidase C-terminal domain-containing protein</fullName>
    </recommendedName>
</protein>
<dbReference type="InterPro" id="IPR013780">
    <property type="entry name" value="Glyco_hydro_b"/>
</dbReference>
<sequence>MATATISSAVGTLPDYFMGLSYEKGDFVSESLFTSANTSLAGLFNRLGNGVLRLGGNSVDTTLWTPNGSGNTTGQVSPVDVDNLATFLPLTNWKVLYGVNMGTSTPTLAAAEVAYVQAKLGSSLIGFEIGNEPDEYSLSYFPTGWDLATFETLWQQFRSAILAVTPSAILTGPASGGNVTTWTIPFAKDPTGKLISLLTQHYYRGNGHSANATAKNLVSADPNIIADCAALQSAASALDIPFRFSETNSYLYGGSPGVSNAYASALWVIDHLFHIALGGGSGVNVQGGDIGYYTPIENNGATILGAAPEYYGLLLFSLVGQGTLLQATLSTSNFNATIYAVLTGAGITNIVIVNKEVYQSLNLTIDCGRTVLAAELFELRGTSLSATTGQTLQGATVVTDGSITLGTPYAPANISGSKVSCFVPAISAVLLQIY</sequence>
<dbReference type="PANTHER" id="PTHR36183">
    <property type="entry name" value="BETA-GLUCURONIDASE"/>
    <property type="match status" value="1"/>
</dbReference>
<proteinExistence type="predicted"/>
<dbReference type="InterPro" id="IPR052974">
    <property type="entry name" value="GH79_Enzymes"/>
</dbReference>
<organism evidence="1 2">
    <name type="scientific">Granulicella arctica</name>
    <dbReference type="NCBI Taxonomy" id="940613"/>
    <lineage>
        <taxon>Bacteria</taxon>
        <taxon>Pseudomonadati</taxon>
        <taxon>Acidobacteriota</taxon>
        <taxon>Terriglobia</taxon>
        <taxon>Terriglobales</taxon>
        <taxon>Acidobacteriaceae</taxon>
        <taxon>Granulicella</taxon>
    </lineage>
</organism>
<dbReference type="Proteomes" id="UP000589520">
    <property type="component" value="Unassembled WGS sequence"/>
</dbReference>
<evidence type="ECO:0000313" key="1">
    <source>
        <dbReference type="EMBL" id="NYF79605.1"/>
    </source>
</evidence>
<evidence type="ECO:0008006" key="3">
    <source>
        <dbReference type="Google" id="ProtNLM"/>
    </source>
</evidence>
<dbReference type="Gene3D" id="3.20.20.80">
    <property type="entry name" value="Glycosidases"/>
    <property type="match status" value="1"/>
</dbReference>
<evidence type="ECO:0000313" key="2">
    <source>
        <dbReference type="Proteomes" id="UP000589520"/>
    </source>
</evidence>
<dbReference type="Gene3D" id="2.60.40.1180">
    <property type="entry name" value="Golgi alpha-mannosidase II"/>
    <property type="match status" value="1"/>
</dbReference>
<dbReference type="InterPro" id="IPR017853">
    <property type="entry name" value="GH"/>
</dbReference>
<name>A0A7Y9PH37_9BACT</name>